<feature type="compositionally biased region" description="Polar residues" evidence="2">
    <location>
        <begin position="1057"/>
        <end position="1067"/>
    </location>
</feature>
<feature type="coiled-coil region" evidence="1">
    <location>
        <begin position="902"/>
        <end position="950"/>
    </location>
</feature>
<evidence type="ECO:0000256" key="1">
    <source>
        <dbReference type="SAM" id="Coils"/>
    </source>
</evidence>
<feature type="region of interest" description="Disordered" evidence="2">
    <location>
        <begin position="1053"/>
        <end position="1079"/>
    </location>
</feature>
<name>A0A6U6DDA7_GUITH</name>
<proteinExistence type="predicted"/>
<dbReference type="EMBL" id="HBKN01047762">
    <property type="protein sequence ID" value="CAE2337827.1"/>
    <property type="molecule type" value="Transcribed_RNA"/>
</dbReference>
<keyword evidence="1" id="KW-0175">Coiled coil</keyword>
<reference evidence="4" key="1">
    <citation type="submission" date="2021-01" db="EMBL/GenBank/DDBJ databases">
        <authorList>
            <person name="Corre E."/>
            <person name="Pelletier E."/>
            <person name="Niang G."/>
            <person name="Scheremetjew M."/>
            <person name="Finn R."/>
            <person name="Kale V."/>
            <person name="Holt S."/>
            <person name="Cochrane G."/>
            <person name="Meng A."/>
            <person name="Brown T."/>
            <person name="Cohen L."/>
        </authorList>
    </citation>
    <scope>NUCLEOTIDE SEQUENCE</scope>
    <source>
        <strain evidence="4">CCMP 2712</strain>
    </source>
</reference>
<feature type="region of interest" description="Disordered" evidence="2">
    <location>
        <begin position="720"/>
        <end position="745"/>
    </location>
</feature>
<evidence type="ECO:0000313" key="3">
    <source>
        <dbReference type="EMBL" id="CAE2337823.1"/>
    </source>
</evidence>
<feature type="compositionally biased region" description="Basic and acidic residues" evidence="2">
    <location>
        <begin position="1019"/>
        <end position="1034"/>
    </location>
</feature>
<feature type="region of interest" description="Disordered" evidence="2">
    <location>
        <begin position="1013"/>
        <end position="1034"/>
    </location>
</feature>
<feature type="compositionally biased region" description="Basic and acidic residues" evidence="2">
    <location>
        <begin position="978"/>
        <end position="988"/>
    </location>
</feature>
<protein>
    <submittedName>
        <fullName evidence="4">Uncharacterized protein</fullName>
    </submittedName>
</protein>
<sequence>MNVEKITEELQDHREYILKTLVAVEHTEAELQNSLSHVNSLAGDLYSKISILEQESKEKDLVIHSLQNSLYSLETKFEFFQQKLSHRSQNVDDFTAESKHQEQSLKCEVKAEIEALFKGEMMISQRLQKIEKQLNQTASPEKGIDQQLDASGLIENLKSKILSLESMISEVEWIFKMPDVGLQSVGTMISFCKDKLEEHDKELLLMRASRTAELSYEDKISDQLAELSQKLLDHGDLMQKQDLRLSGNVEHTKKLEFELSQLMQLFGRVDNCESMLAKHQTTIPSMGSQLESFIQALQDMQSKMEMIHVKEPFSAPSTKGMNLGLFDAESEGESELSLDDRLSSIENALILLLEAPEVSETDIVLPEGKQFSLQSSPIDENKTMLQKSTKTLKGPVKTLFDHIARIEEVSRILCHHGTAIRTIQSNQASWKEMTMKVTDCISLVSSLVSDIKILRHGDGSENQIRLEGPLLVPSYQDANIDIAALNFKLNQIQEILDISSDEEKIATSLRLNTLNEAVGHQQKVVDKLNEDLKRWSCSLEKTLEVANEAFGDKTPFAIRSYVDCIEEDVKDCHLSITRVKEELLQSQNNFELQLYALEQEVSQKQDAFVDDFETLKSAQDDLSNRFAELRLWAERSFSEIALKLARVEEAADGSRHPVAEFVDSSKSEDVNNSLILVENPATKPEFPLRVDDAILQSICNRIASLENTCFENQMNQQADDDVSANSMESGDESPTSRSESISYNARTFSSRMSQSSILRKLREDVRELKRSQQSLSEQMREDLDRTYVTPEDLLAVEHSLHDALKAYDDALADIRAAFNDREDKKAPPSALAILQEIPRVIDVIEELITDMRISLTSKALQSQSESNQAIEERFADKFQLMQQRMDMLNADTEEMGVERENLRSLENLIIELEGAMEARETENAFLDERVEKVERMNADLCTRVVTLEEKAMRVEDFELFKSEISRDTPWFSSLDSPLIDRNKNRSPEQETETGASHSASRIKALAARVRGVTMSLSERGQDSSQDRAQADDRRLLAETAAEIQQWEIRTLKEQETSETMEAVTTRQNEARDSDQLEFV</sequence>
<dbReference type="EMBL" id="HBKN01047760">
    <property type="protein sequence ID" value="CAE2337823.1"/>
    <property type="molecule type" value="Transcribed_RNA"/>
</dbReference>
<evidence type="ECO:0000256" key="2">
    <source>
        <dbReference type="SAM" id="MobiDB-lite"/>
    </source>
</evidence>
<organism evidence="4">
    <name type="scientific">Guillardia theta</name>
    <name type="common">Cryptophyte</name>
    <name type="synonym">Cryptomonas phi</name>
    <dbReference type="NCBI Taxonomy" id="55529"/>
    <lineage>
        <taxon>Eukaryota</taxon>
        <taxon>Cryptophyceae</taxon>
        <taxon>Pyrenomonadales</taxon>
        <taxon>Geminigeraceae</taxon>
        <taxon>Guillardia</taxon>
    </lineage>
</organism>
<dbReference type="EMBL" id="HBKN01047763">
    <property type="protein sequence ID" value="CAE2337829.1"/>
    <property type="molecule type" value="Transcribed_RNA"/>
</dbReference>
<gene>
    <name evidence="3" type="ORF">GTHE00462_LOCUS37279</name>
    <name evidence="4" type="ORF">GTHE00462_LOCUS37281</name>
    <name evidence="5" type="ORF">GTHE00462_LOCUS37282</name>
</gene>
<dbReference type="AlphaFoldDB" id="A0A6U6DDA7"/>
<feature type="compositionally biased region" description="Basic and acidic residues" evidence="2">
    <location>
        <begin position="1068"/>
        <end position="1079"/>
    </location>
</feature>
<feature type="region of interest" description="Disordered" evidence="2">
    <location>
        <begin position="973"/>
        <end position="1001"/>
    </location>
</feature>
<evidence type="ECO:0000313" key="4">
    <source>
        <dbReference type="EMBL" id="CAE2337827.1"/>
    </source>
</evidence>
<accession>A0A6U6DDA7</accession>
<evidence type="ECO:0000313" key="5">
    <source>
        <dbReference type="EMBL" id="CAE2337829.1"/>
    </source>
</evidence>